<organism evidence="2 3">
    <name type="scientific">Iris pallida</name>
    <name type="common">Sweet iris</name>
    <dbReference type="NCBI Taxonomy" id="29817"/>
    <lineage>
        <taxon>Eukaryota</taxon>
        <taxon>Viridiplantae</taxon>
        <taxon>Streptophyta</taxon>
        <taxon>Embryophyta</taxon>
        <taxon>Tracheophyta</taxon>
        <taxon>Spermatophyta</taxon>
        <taxon>Magnoliopsida</taxon>
        <taxon>Liliopsida</taxon>
        <taxon>Asparagales</taxon>
        <taxon>Iridaceae</taxon>
        <taxon>Iridoideae</taxon>
        <taxon>Irideae</taxon>
        <taxon>Iris</taxon>
    </lineage>
</organism>
<sequence length="50" mass="5405">MTCTQEVSRTRLILSGVLCSDPLRPSGTPIQTASATTQTSRRPEELASTR</sequence>
<gene>
    <name evidence="2" type="ORF">M6B38_166695</name>
</gene>
<reference evidence="2" key="1">
    <citation type="journal article" date="2023" name="GigaByte">
        <title>Genome assembly of the bearded iris, Iris pallida Lam.</title>
        <authorList>
            <person name="Bruccoleri R.E."/>
            <person name="Oakeley E.J."/>
            <person name="Faust A.M.E."/>
            <person name="Altorfer M."/>
            <person name="Dessus-Babus S."/>
            <person name="Burckhardt D."/>
            <person name="Oertli M."/>
            <person name="Naumann U."/>
            <person name="Petersen F."/>
            <person name="Wong J."/>
        </authorList>
    </citation>
    <scope>NUCLEOTIDE SEQUENCE</scope>
    <source>
        <strain evidence="2">GSM-AAB239-AS_SAM_17_03QT</strain>
    </source>
</reference>
<reference evidence="2" key="2">
    <citation type="submission" date="2023-04" db="EMBL/GenBank/DDBJ databases">
        <authorList>
            <person name="Bruccoleri R.E."/>
            <person name="Oakeley E.J."/>
            <person name="Faust A.-M."/>
            <person name="Dessus-Babus S."/>
            <person name="Altorfer M."/>
            <person name="Burckhardt D."/>
            <person name="Oertli M."/>
            <person name="Naumann U."/>
            <person name="Petersen F."/>
            <person name="Wong J."/>
        </authorList>
    </citation>
    <scope>NUCLEOTIDE SEQUENCE</scope>
    <source>
        <strain evidence="2">GSM-AAB239-AS_SAM_17_03QT</strain>
        <tissue evidence="2">Leaf</tissue>
    </source>
</reference>
<dbReference type="Proteomes" id="UP001140949">
    <property type="component" value="Unassembled WGS sequence"/>
</dbReference>
<feature type="compositionally biased region" description="Polar residues" evidence="1">
    <location>
        <begin position="28"/>
        <end position="40"/>
    </location>
</feature>
<evidence type="ECO:0000313" key="3">
    <source>
        <dbReference type="Proteomes" id="UP001140949"/>
    </source>
</evidence>
<dbReference type="EMBL" id="JANAVB010033417">
    <property type="protein sequence ID" value="KAJ6808373.1"/>
    <property type="molecule type" value="Genomic_DNA"/>
</dbReference>
<comment type="caution">
    <text evidence="2">The sequence shown here is derived from an EMBL/GenBank/DDBJ whole genome shotgun (WGS) entry which is preliminary data.</text>
</comment>
<feature type="region of interest" description="Disordered" evidence="1">
    <location>
        <begin position="19"/>
        <end position="50"/>
    </location>
</feature>
<protein>
    <submittedName>
        <fullName evidence="2">Uncharacterized protein</fullName>
    </submittedName>
</protein>
<evidence type="ECO:0000313" key="2">
    <source>
        <dbReference type="EMBL" id="KAJ6808373.1"/>
    </source>
</evidence>
<proteinExistence type="predicted"/>
<evidence type="ECO:0000256" key="1">
    <source>
        <dbReference type="SAM" id="MobiDB-lite"/>
    </source>
</evidence>
<keyword evidence="3" id="KW-1185">Reference proteome</keyword>
<dbReference type="AlphaFoldDB" id="A0AAX6EWH7"/>
<feature type="compositionally biased region" description="Basic and acidic residues" evidence="1">
    <location>
        <begin position="41"/>
        <end position="50"/>
    </location>
</feature>
<name>A0AAX6EWH7_IRIPA</name>
<accession>A0AAX6EWH7</accession>